<accession>A0A246JV71</accession>
<proteinExistence type="predicted"/>
<organism evidence="2 3">
    <name type="scientific">Sphingopyxis bauzanensis</name>
    <dbReference type="NCBI Taxonomy" id="651663"/>
    <lineage>
        <taxon>Bacteria</taxon>
        <taxon>Pseudomonadati</taxon>
        <taxon>Pseudomonadota</taxon>
        <taxon>Alphaproteobacteria</taxon>
        <taxon>Sphingomonadales</taxon>
        <taxon>Sphingomonadaceae</taxon>
        <taxon>Sphingopyxis</taxon>
    </lineage>
</organism>
<protein>
    <submittedName>
        <fullName evidence="2">Uncharacterized protein</fullName>
    </submittedName>
</protein>
<reference evidence="2 3" key="1">
    <citation type="journal article" date="2010" name="Int. J. Syst. Evol. Microbiol.">
        <title>Sphingopyxis bauzanensis sp. nov., a psychrophilic bacterium isolated from soil.</title>
        <authorList>
            <person name="Zhang D.C."/>
            <person name="Liu H.C."/>
            <person name="Xin Y.H."/>
            <person name="Zhou Y.G."/>
            <person name="Schinner F."/>
            <person name="Margesin R."/>
        </authorList>
    </citation>
    <scope>NUCLEOTIDE SEQUENCE [LARGE SCALE GENOMIC DNA]</scope>
    <source>
        <strain evidence="2 3">DSM 22271</strain>
    </source>
</reference>
<evidence type="ECO:0000313" key="2">
    <source>
        <dbReference type="EMBL" id="OWQ96974.1"/>
    </source>
</evidence>
<evidence type="ECO:0000256" key="1">
    <source>
        <dbReference type="SAM" id="MobiDB-lite"/>
    </source>
</evidence>
<dbReference type="OrthoDB" id="7450171at2"/>
<dbReference type="AlphaFoldDB" id="A0A246JV71"/>
<gene>
    <name evidence="2" type="ORF">CDQ92_07715</name>
</gene>
<dbReference type="Proteomes" id="UP000197361">
    <property type="component" value="Unassembled WGS sequence"/>
</dbReference>
<evidence type="ECO:0000313" key="3">
    <source>
        <dbReference type="Proteomes" id="UP000197361"/>
    </source>
</evidence>
<dbReference type="EMBL" id="NISK01000002">
    <property type="protein sequence ID" value="OWQ96974.1"/>
    <property type="molecule type" value="Genomic_DNA"/>
</dbReference>
<sequence length="134" mass="14836">MREQAFDLSLRQDANAPRPARQSGIRATYTLRYEDDALGIEKRIEFEAVSAAYALEIARAEAEGRRALLLENGRPLCRLVKALAGDAPYWIVADRPTFDNPADPSEVANSARGMTYGSIDVRQSPGQQEREDAP</sequence>
<name>A0A246JV71_9SPHN</name>
<feature type="region of interest" description="Disordered" evidence="1">
    <location>
        <begin position="1"/>
        <end position="21"/>
    </location>
</feature>
<comment type="caution">
    <text evidence="2">The sequence shown here is derived from an EMBL/GenBank/DDBJ whole genome shotgun (WGS) entry which is preliminary data.</text>
</comment>
<feature type="region of interest" description="Disordered" evidence="1">
    <location>
        <begin position="98"/>
        <end position="134"/>
    </location>
</feature>
<dbReference type="RefSeq" id="WP_088440829.1">
    <property type="nucleotide sequence ID" value="NZ_BMMC01000003.1"/>
</dbReference>
<keyword evidence="3" id="KW-1185">Reference proteome</keyword>